<sequence length="253" mass="27768">MSYSSEYFAYATAPEAVRVKLTLVPALGTPSFVSRILGSTKLMITVDPMESGASLIGKVSEMCKGRAVSQIYDALEDEPDLKLIVESFRSIEPKAYFTPDGFHINDTDRIADLFLAEINSPAGIHVKVEVKADIVLKDYSREGTLRKNGHGFGGELWAVRTFKFSGVLFPSGADRSLQGKLSWNSELRNGEKCYTVSAVSTDQSWIRVGFCDRGENQRKAVVLGGDDCEGWGDAMRGYMAAAKYVADLNKPQQ</sequence>
<organism evidence="1 2">
    <name type="scientific">Tetraparma gracilis</name>
    <dbReference type="NCBI Taxonomy" id="2962635"/>
    <lineage>
        <taxon>Eukaryota</taxon>
        <taxon>Sar</taxon>
        <taxon>Stramenopiles</taxon>
        <taxon>Ochrophyta</taxon>
        <taxon>Bolidophyceae</taxon>
        <taxon>Parmales</taxon>
        <taxon>Triparmaceae</taxon>
        <taxon>Tetraparma</taxon>
    </lineage>
</organism>
<reference evidence="1 2" key="1">
    <citation type="journal article" date="2023" name="Commun. Biol.">
        <title>Genome analysis of Parmales, the sister group of diatoms, reveals the evolutionary specialization of diatoms from phago-mixotrophs to photoautotrophs.</title>
        <authorList>
            <person name="Ban H."/>
            <person name="Sato S."/>
            <person name="Yoshikawa S."/>
            <person name="Yamada K."/>
            <person name="Nakamura Y."/>
            <person name="Ichinomiya M."/>
            <person name="Sato N."/>
            <person name="Blanc-Mathieu R."/>
            <person name="Endo H."/>
            <person name="Kuwata A."/>
            <person name="Ogata H."/>
        </authorList>
    </citation>
    <scope>NUCLEOTIDE SEQUENCE [LARGE SCALE GENOMIC DNA]</scope>
</reference>
<accession>A0ABQ6MET2</accession>
<protein>
    <submittedName>
        <fullName evidence="1">Uncharacterized protein</fullName>
    </submittedName>
</protein>
<gene>
    <name evidence="1" type="ORF">TeGR_g9309</name>
</gene>
<dbReference type="EMBL" id="BRYB01002738">
    <property type="protein sequence ID" value="GMI24750.1"/>
    <property type="molecule type" value="Genomic_DNA"/>
</dbReference>
<keyword evidence="2" id="KW-1185">Reference proteome</keyword>
<dbReference type="Proteomes" id="UP001165060">
    <property type="component" value="Unassembled WGS sequence"/>
</dbReference>
<evidence type="ECO:0000313" key="1">
    <source>
        <dbReference type="EMBL" id="GMI24750.1"/>
    </source>
</evidence>
<comment type="caution">
    <text evidence="1">The sequence shown here is derived from an EMBL/GenBank/DDBJ whole genome shotgun (WGS) entry which is preliminary data.</text>
</comment>
<proteinExistence type="predicted"/>
<name>A0ABQ6MET2_9STRA</name>
<evidence type="ECO:0000313" key="2">
    <source>
        <dbReference type="Proteomes" id="UP001165060"/>
    </source>
</evidence>